<dbReference type="SUPFAM" id="SSF56112">
    <property type="entry name" value="Protein kinase-like (PK-like)"/>
    <property type="match status" value="1"/>
</dbReference>
<keyword evidence="5" id="KW-0418">Kinase</keyword>
<organism evidence="11 12">
    <name type="scientific">Geospiza parvula</name>
    <name type="common">Small tree-finch</name>
    <name type="synonym">Camarhynchus parvulus</name>
    <dbReference type="NCBI Taxonomy" id="87175"/>
    <lineage>
        <taxon>Eukaryota</taxon>
        <taxon>Metazoa</taxon>
        <taxon>Chordata</taxon>
        <taxon>Craniata</taxon>
        <taxon>Vertebrata</taxon>
        <taxon>Euteleostomi</taxon>
        <taxon>Archelosauria</taxon>
        <taxon>Archosauria</taxon>
        <taxon>Dinosauria</taxon>
        <taxon>Saurischia</taxon>
        <taxon>Theropoda</taxon>
        <taxon>Coelurosauria</taxon>
        <taxon>Aves</taxon>
        <taxon>Neognathae</taxon>
        <taxon>Neoaves</taxon>
        <taxon>Telluraves</taxon>
        <taxon>Australaves</taxon>
        <taxon>Passeriformes</taxon>
        <taxon>Thraupidae</taxon>
        <taxon>Camarhynchus</taxon>
    </lineage>
</organism>
<feature type="compositionally biased region" description="Basic and acidic residues" evidence="10">
    <location>
        <begin position="230"/>
        <end position="240"/>
    </location>
</feature>
<dbReference type="InterPro" id="IPR030616">
    <property type="entry name" value="Aur-like"/>
</dbReference>
<sequence>MFPRCPSCAPVPPGAPRCSQVLPQVPQLCPPDAGVPCPSRTFSLEDFEVGRPLGKGKFGNVYLARERRSGFLVALKVLFKSQVEQEGVEHQLRREIEIQAHLRYTWGGKRTWGGGNTPGIHLGGAAPAAEGDRDPGAPQAPQRAPALQLLPRPAPRLPHPRVRAQRGTVQGAAALPAPGRHQDGHGEPPKRQKTPQKWTRGPQKPQKPPQKAPKLRGTVQGAAALPAPGRHQDGHGEPPKSPKNTPKMDSGTPKTPKMDSGTPKTPKMDSGTPKTDPGTPKTSKNCPG</sequence>
<evidence type="ECO:0000256" key="4">
    <source>
        <dbReference type="ARBA" id="ARBA00022741"/>
    </source>
</evidence>
<keyword evidence="12" id="KW-1185">Reference proteome</keyword>
<evidence type="ECO:0000256" key="10">
    <source>
        <dbReference type="SAM" id="MobiDB-lite"/>
    </source>
</evidence>
<evidence type="ECO:0000256" key="5">
    <source>
        <dbReference type="ARBA" id="ARBA00022777"/>
    </source>
</evidence>
<evidence type="ECO:0000256" key="6">
    <source>
        <dbReference type="ARBA" id="ARBA00022840"/>
    </source>
</evidence>
<evidence type="ECO:0000256" key="8">
    <source>
        <dbReference type="ARBA" id="ARBA00048679"/>
    </source>
</evidence>
<accession>A0A8U8BD10</accession>
<dbReference type="PANTHER" id="PTHR24350">
    <property type="entry name" value="SERINE/THREONINE-PROTEIN KINASE IAL-RELATED"/>
    <property type="match status" value="1"/>
</dbReference>
<feature type="region of interest" description="Disordered" evidence="10">
    <location>
        <begin position="109"/>
        <end position="142"/>
    </location>
</feature>
<keyword evidence="2" id="KW-0723">Serine/threonine-protein kinase</keyword>
<evidence type="ECO:0000313" key="11">
    <source>
        <dbReference type="Ensembl" id="ENSCPVP00000026674.1"/>
    </source>
</evidence>
<dbReference type="FunFam" id="3.30.200.20:FF:000042">
    <property type="entry name" value="Aurora kinase A"/>
    <property type="match status" value="1"/>
</dbReference>
<proteinExistence type="predicted"/>
<reference evidence="11" key="1">
    <citation type="submission" date="2025-08" db="UniProtKB">
        <authorList>
            <consortium name="Ensembl"/>
        </authorList>
    </citation>
    <scope>IDENTIFICATION</scope>
</reference>
<evidence type="ECO:0000256" key="7">
    <source>
        <dbReference type="ARBA" id="ARBA00047899"/>
    </source>
</evidence>
<feature type="compositionally biased region" description="Basic and acidic residues" evidence="10">
    <location>
        <begin position="180"/>
        <end position="190"/>
    </location>
</feature>
<keyword evidence="6 9" id="KW-0067">ATP-binding</keyword>
<dbReference type="AlphaFoldDB" id="A0A8U8BD10"/>
<keyword evidence="3" id="KW-0808">Transferase</keyword>
<comment type="catalytic activity">
    <reaction evidence="8">
        <text>L-seryl-[protein] + ATP = O-phospho-L-seryl-[protein] + ADP + H(+)</text>
        <dbReference type="Rhea" id="RHEA:17989"/>
        <dbReference type="Rhea" id="RHEA-COMP:9863"/>
        <dbReference type="Rhea" id="RHEA-COMP:11604"/>
        <dbReference type="ChEBI" id="CHEBI:15378"/>
        <dbReference type="ChEBI" id="CHEBI:29999"/>
        <dbReference type="ChEBI" id="CHEBI:30616"/>
        <dbReference type="ChEBI" id="CHEBI:83421"/>
        <dbReference type="ChEBI" id="CHEBI:456216"/>
        <dbReference type="EC" id="2.7.11.1"/>
    </reaction>
</comment>
<evidence type="ECO:0000256" key="9">
    <source>
        <dbReference type="PIRSR" id="PIRSR630616-2"/>
    </source>
</evidence>
<keyword evidence="4 9" id="KW-0547">Nucleotide-binding</keyword>
<reference evidence="11" key="2">
    <citation type="submission" date="2025-09" db="UniProtKB">
        <authorList>
            <consortium name="Ensembl"/>
        </authorList>
    </citation>
    <scope>IDENTIFICATION</scope>
</reference>
<dbReference type="Ensembl" id="ENSCPVT00000026591.1">
    <property type="protein sequence ID" value="ENSCPVP00000026674.1"/>
    <property type="gene ID" value="ENSCPVG00000017636.1"/>
</dbReference>
<dbReference type="GO" id="GO:0004674">
    <property type="term" value="F:protein serine/threonine kinase activity"/>
    <property type="evidence" value="ECO:0007669"/>
    <property type="project" value="UniProtKB-KW"/>
</dbReference>
<dbReference type="Gene3D" id="3.30.200.20">
    <property type="entry name" value="Phosphorylase Kinase, domain 1"/>
    <property type="match status" value="1"/>
</dbReference>
<evidence type="ECO:0000256" key="3">
    <source>
        <dbReference type="ARBA" id="ARBA00022679"/>
    </source>
</evidence>
<name>A0A8U8BD10_GEOPR</name>
<feature type="binding site" evidence="9">
    <location>
        <position position="57"/>
    </location>
    <ligand>
        <name>ATP</name>
        <dbReference type="ChEBI" id="CHEBI:30616"/>
    </ligand>
</feature>
<evidence type="ECO:0000313" key="12">
    <source>
        <dbReference type="Proteomes" id="UP000694382"/>
    </source>
</evidence>
<feature type="binding site" evidence="9">
    <location>
        <position position="76"/>
    </location>
    <ligand>
        <name>ATP</name>
        <dbReference type="ChEBI" id="CHEBI:30616"/>
    </ligand>
</feature>
<dbReference type="GO" id="GO:0005524">
    <property type="term" value="F:ATP binding"/>
    <property type="evidence" value="ECO:0007669"/>
    <property type="project" value="UniProtKB-KW"/>
</dbReference>
<evidence type="ECO:0000256" key="1">
    <source>
        <dbReference type="ARBA" id="ARBA00012513"/>
    </source>
</evidence>
<dbReference type="Proteomes" id="UP000694382">
    <property type="component" value="Unassembled WGS sequence"/>
</dbReference>
<feature type="compositionally biased region" description="Low complexity" evidence="10">
    <location>
        <begin position="269"/>
        <end position="288"/>
    </location>
</feature>
<comment type="catalytic activity">
    <reaction evidence="7">
        <text>L-threonyl-[protein] + ATP = O-phospho-L-threonyl-[protein] + ADP + H(+)</text>
        <dbReference type="Rhea" id="RHEA:46608"/>
        <dbReference type="Rhea" id="RHEA-COMP:11060"/>
        <dbReference type="Rhea" id="RHEA-COMP:11605"/>
        <dbReference type="ChEBI" id="CHEBI:15378"/>
        <dbReference type="ChEBI" id="CHEBI:30013"/>
        <dbReference type="ChEBI" id="CHEBI:30616"/>
        <dbReference type="ChEBI" id="CHEBI:61977"/>
        <dbReference type="ChEBI" id="CHEBI:456216"/>
        <dbReference type="EC" id="2.7.11.1"/>
    </reaction>
</comment>
<dbReference type="InterPro" id="IPR011009">
    <property type="entry name" value="Kinase-like_dom_sf"/>
</dbReference>
<dbReference type="EC" id="2.7.11.1" evidence="1"/>
<evidence type="ECO:0000256" key="2">
    <source>
        <dbReference type="ARBA" id="ARBA00022527"/>
    </source>
</evidence>
<feature type="region of interest" description="Disordered" evidence="10">
    <location>
        <begin position="174"/>
        <end position="288"/>
    </location>
</feature>
<protein>
    <recommendedName>
        <fullName evidence="1">non-specific serine/threonine protein kinase</fullName>
        <ecNumber evidence="1">2.7.11.1</ecNumber>
    </recommendedName>
</protein>